<feature type="domain" description="Transcription factor tau subunit sfc3/Tfc3 C-terminal" evidence="9">
    <location>
        <begin position="1807"/>
        <end position="2231"/>
    </location>
</feature>
<feature type="compositionally biased region" description="Polar residues" evidence="7">
    <location>
        <begin position="957"/>
        <end position="966"/>
    </location>
</feature>
<feature type="region of interest" description="Disordered" evidence="7">
    <location>
        <begin position="2353"/>
        <end position="2444"/>
    </location>
</feature>
<feature type="compositionally biased region" description="Polar residues" evidence="7">
    <location>
        <begin position="215"/>
        <end position="224"/>
    </location>
</feature>
<feature type="compositionally biased region" description="Basic and acidic residues" evidence="7">
    <location>
        <begin position="731"/>
        <end position="740"/>
    </location>
</feature>
<dbReference type="EMBL" id="WVTA01000004">
    <property type="protein sequence ID" value="KAK3213610.1"/>
    <property type="molecule type" value="Genomic_DNA"/>
</dbReference>
<keyword evidence="3" id="KW-0238">DNA-binding</keyword>
<feature type="region of interest" description="Disordered" evidence="7">
    <location>
        <begin position="947"/>
        <end position="993"/>
    </location>
</feature>
<evidence type="ECO:0000256" key="4">
    <source>
        <dbReference type="ARBA" id="ARBA00023163"/>
    </source>
</evidence>
<feature type="compositionally biased region" description="Acidic residues" evidence="7">
    <location>
        <begin position="2413"/>
        <end position="2444"/>
    </location>
</feature>
<dbReference type="GO" id="GO:0003677">
    <property type="term" value="F:DNA binding"/>
    <property type="evidence" value="ECO:0007669"/>
    <property type="project" value="UniProtKB-KW"/>
</dbReference>
<evidence type="ECO:0000256" key="2">
    <source>
        <dbReference type="ARBA" id="ARBA00022553"/>
    </source>
</evidence>
<protein>
    <recommendedName>
        <fullName evidence="12">B-block binding subunit of TFIIIC domain-containing protein</fullName>
    </recommendedName>
</protein>
<dbReference type="GO" id="GO:0000127">
    <property type="term" value="C:transcription factor TFIIIC complex"/>
    <property type="evidence" value="ECO:0007669"/>
    <property type="project" value="InterPro"/>
</dbReference>
<evidence type="ECO:0000313" key="11">
    <source>
        <dbReference type="Proteomes" id="UP001280581"/>
    </source>
</evidence>
<evidence type="ECO:0000256" key="5">
    <source>
        <dbReference type="ARBA" id="ARBA00023242"/>
    </source>
</evidence>
<feature type="region of interest" description="Disordered" evidence="7">
    <location>
        <begin position="665"/>
        <end position="700"/>
    </location>
</feature>
<evidence type="ECO:0000256" key="6">
    <source>
        <dbReference type="SAM" id="Coils"/>
    </source>
</evidence>
<dbReference type="InterPro" id="IPR044210">
    <property type="entry name" value="Tfc3-like"/>
</dbReference>
<name>A0AAN6LZC4_9PLEO</name>
<feature type="compositionally biased region" description="Basic and acidic residues" evidence="7">
    <location>
        <begin position="1701"/>
        <end position="1724"/>
    </location>
</feature>
<evidence type="ECO:0000259" key="9">
    <source>
        <dbReference type="Pfam" id="PF20222"/>
    </source>
</evidence>
<feature type="region of interest" description="Disordered" evidence="7">
    <location>
        <begin position="1322"/>
        <end position="1342"/>
    </location>
</feature>
<gene>
    <name evidence="10" type="ORF">GRF29_28g475020</name>
</gene>
<dbReference type="GO" id="GO:0006384">
    <property type="term" value="P:transcription initiation at RNA polymerase III promoter"/>
    <property type="evidence" value="ECO:0007669"/>
    <property type="project" value="InterPro"/>
</dbReference>
<dbReference type="GO" id="GO:0042791">
    <property type="term" value="P:5S class rRNA transcription by RNA polymerase III"/>
    <property type="evidence" value="ECO:0007669"/>
    <property type="project" value="TreeGrafter"/>
</dbReference>
<organism evidence="10 11">
    <name type="scientific">Pseudopithomyces chartarum</name>
    <dbReference type="NCBI Taxonomy" id="1892770"/>
    <lineage>
        <taxon>Eukaryota</taxon>
        <taxon>Fungi</taxon>
        <taxon>Dikarya</taxon>
        <taxon>Ascomycota</taxon>
        <taxon>Pezizomycotina</taxon>
        <taxon>Dothideomycetes</taxon>
        <taxon>Pleosporomycetidae</taxon>
        <taxon>Pleosporales</taxon>
        <taxon>Massarineae</taxon>
        <taxon>Didymosphaeriaceae</taxon>
        <taxon>Pseudopithomyces</taxon>
    </lineage>
</organism>
<dbReference type="Pfam" id="PF20222">
    <property type="entry name" value="DUF6581"/>
    <property type="match status" value="1"/>
</dbReference>
<comment type="subcellular location">
    <subcellularLocation>
        <location evidence="1">Nucleus</location>
    </subcellularLocation>
</comment>
<feature type="region of interest" description="Disordered" evidence="7">
    <location>
        <begin position="195"/>
        <end position="224"/>
    </location>
</feature>
<feature type="region of interest" description="Disordered" evidence="7">
    <location>
        <begin position="1680"/>
        <end position="1792"/>
    </location>
</feature>
<comment type="caution">
    <text evidence="10">The sequence shown here is derived from an EMBL/GenBank/DDBJ whole genome shotgun (WGS) entry which is preliminary data.</text>
</comment>
<dbReference type="Pfam" id="PF04182">
    <property type="entry name" value="B-block_TFIIIC"/>
    <property type="match status" value="1"/>
</dbReference>
<feature type="region of interest" description="Disordered" evidence="7">
    <location>
        <begin position="726"/>
        <end position="756"/>
    </location>
</feature>
<feature type="compositionally biased region" description="Polar residues" evidence="7">
    <location>
        <begin position="195"/>
        <end position="208"/>
    </location>
</feature>
<feature type="region of interest" description="Disordered" evidence="7">
    <location>
        <begin position="815"/>
        <end position="845"/>
    </location>
</feature>
<keyword evidence="11" id="KW-1185">Reference proteome</keyword>
<keyword evidence="5" id="KW-0539">Nucleus</keyword>
<feature type="coiled-coil region" evidence="6">
    <location>
        <begin position="1492"/>
        <end position="1527"/>
    </location>
</feature>
<evidence type="ECO:0008006" key="12">
    <source>
        <dbReference type="Google" id="ProtNLM"/>
    </source>
</evidence>
<feature type="compositionally biased region" description="Polar residues" evidence="7">
    <location>
        <begin position="672"/>
        <end position="681"/>
    </location>
</feature>
<feature type="compositionally biased region" description="Polar residues" evidence="7">
    <location>
        <begin position="2393"/>
        <end position="2409"/>
    </location>
</feature>
<keyword evidence="2" id="KW-0597">Phosphoprotein</keyword>
<dbReference type="PANTHER" id="PTHR15180">
    <property type="entry name" value="GENERAL TRANSCRIPTION FACTOR 3C POLYPEPTIDE 1"/>
    <property type="match status" value="1"/>
</dbReference>
<feature type="compositionally biased region" description="Polar residues" evidence="7">
    <location>
        <begin position="823"/>
        <end position="833"/>
    </location>
</feature>
<dbReference type="GO" id="GO:0005634">
    <property type="term" value="C:nucleus"/>
    <property type="evidence" value="ECO:0007669"/>
    <property type="project" value="UniProtKB-SubCell"/>
</dbReference>
<evidence type="ECO:0000256" key="1">
    <source>
        <dbReference type="ARBA" id="ARBA00004123"/>
    </source>
</evidence>
<evidence type="ECO:0000256" key="3">
    <source>
        <dbReference type="ARBA" id="ARBA00023125"/>
    </source>
</evidence>
<dbReference type="InterPro" id="IPR046488">
    <property type="entry name" value="Sfc3/Tfc3_C"/>
</dbReference>
<accession>A0AAN6LZC4</accession>
<evidence type="ECO:0000313" key="10">
    <source>
        <dbReference type="EMBL" id="KAK3213610.1"/>
    </source>
</evidence>
<dbReference type="PANTHER" id="PTHR15180:SF1">
    <property type="entry name" value="GENERAL TRANSCRIPTION FACTOR 3C POLYPEPTIDE 1"/>
    <property type="match status" value="1"/>
</dbReference>
<keyword evidence="6" id="KW-0175">Coiled coil</keyword>
<dbReference type="Proteomes" id="UP001280581">
    <property type="component" value="Unassembled WGS sequence"/>
</dbReference>
<feature type="compositionally biased region" description="Polar residues" evidence="7">
    <location>
        <begin position="2369"/>
        <end position="2383"/>
    </location>
</feature>
<sequence length="2444" mass="273155">MSVVIIRAGTVAYGSGERALPSLAAPASASHLWRSPAFCSGTGSSPPPRPLLRSPALRRSKHHAVSILTPVRVRLWPPLLCLEHPTSLLGGARGRVGNMAPSPDELLDFLLSGIAICGLEGASSVDFYRIIDEYHRKQNQQHTHEHASRPAVFGRNYYEQVWQWVIAHPDVRIYHKREARSLTLAEFEALEKQDGSASSAAQISTPNDKTVDLVPNSSATTDGVSQISTPLRSLAASLRQQLLAEGAFSNNASVPLENLPPPLQPYDSKLKPLSKMHEPRKIPNAVQLSPPAFEEPDASIQTPRLFVSQNRTWIAIAGHPIDLKKVPGSEFVLLSIIARAGPGGIAQPTLQKISGQDKRSIPERTNKLQAKGYIEKRPIQDGKARTSLCTHKMFLKDRIEEPQSVNDVFGLQTLSLTGLVFLLNKVLEATPVVQVRQLRTKMGVSVERWNGRAVRGALLRLEQTGYIERFTLEKKHKDPRLKSNLLICIKRLREPGEEDIQNLKFKRIAQDTSTVHPIEEEPLEDENQGDGFMRDLELDMMGEISDDDDGVDTTGRLPPQWTPDRILANMVVEVVGMAGTEGIDTASLRDLTTGFFWKRPLESLVTRLTEDWHLNQPLHTRHLAIVRDTTMANDTKRVHYVYRTHENFQKAVDEGEVTWEALQLEKGKKSKQAQPSATSIDSLGFHTPNPNDFHKRTGSSTLSEACGSIVRKQRYTRDWESILLNGSGDKQASRTPERRTPKVQRKSSSGVEQRAKKDLKIARPLLTQAERVALGLPAKGRLGIEYESQIRAHRKKTGNPNSIPEKILKGVLVDQSESKPTSRCETSPNSTLLTREKPTTSGLPEHGLLSVETTVQALIEQGRKEPLTYPSDPAVVINGDRTSDAINEIDPRGSEEHLQDDHNSNALSRSQVLERANRNSIDNQVATLINDNVNQTLQTTRTPVIDLESSALEPVPSQYSENSPTSKRGKGKRLAEEQAMRSKKRFKKNMDRPADESLIDVHNSFMQSDGCANAATLSTTMNRMPEMEPHAQEQKAKHEEHLLPGLYINPNATKPGKRGRGRPKKMLLATFKLSTLHTLDWFIPDQLKIEGMNNMLTDVTAPVGAPDRQSSLPLKSDAVRPPSACEANGLQVTNSETTIQDPNDNVEQWPPNLVPLDGALAAAPDEEIEPEPSYEVKVHEMGIQSPKPMSLVSSASNEDFTPMEIDEQETAANLCSAQVLEKSTAVPEMVSLVEKETLKAVQTIPDRNSALIATPRPPPAMSGVTFSSTNSYHSPYDQTPTQTQLEIPTSEETVPSVSNGIYETNALQDPSDPFGVNALEAHTSGRASKKKKDSSVRVGGGSVSHTRTKLIRHVFDLCDGILPGIDVIYNVFPAIWSELGPKKISCPIDGTIRDAIRAMCPDELVKTPVQVDKAGVPGRKRKTIWSRNDIDGAKIKAAWLKMCDVYPRKYCPPGLSKYWKEEEKPLLVLPKTSGVYVAEVYPPASRRLDDRIKQARRDRKKALKIAKEEQRRRERFAKKEAKRLAKEQKYQEKLDKSGSRQKLFKQRQRLIGLNDGVQTGLGDTVLQSAAASGEPHTISTMVDLKLHSREGSLGSVSSEEEPLVNLRPVTQSTTAGESNASTTVHDGQFALRPPPSSHLTGALMNPTTHLHSSTHTFSTNFTVEAGKRAYRLGEKCRKRVRIHAPVDQGPRKKPRTVNDSQDTRPTETEDDFLVRHHIDIRESSDEQDEQDEQDEEDEKDTSPTTAERLAGLTGDLAQPDYEPHRKKPPTWSQRQEVRRRDRQRRSYSSTREAKIRRLPETFDPLEEFRKLCYTLIIASSMAGENGNVDWDIVSKVYSEVPRFDLQKTKKTWAWMQMKMAQQLRSMADSFQSQFLSAYEEGKVEPIENPGSYDWVKLVRWALTNCTHVEPPLPVARETMDDCHFDVSSYDILDRKIWSNTPLANVGRDERLAKYSFGSPLHGKRSPSVPENEVDVKARSLVRVTISTPKDLYDKNVAHSKLKDIPEHVINRTVHDFLRASLIKERKVKRQVPGRNYLFAGQFGKHYRRTFDLLDFMIAVQLKKDLDATFSNPDPDKRIYSVSRMAQNGVVMALMSLASEGRVRLVPKLPPIKNEFNAPLPRISVWGFSEGDYQHRLMDRKRLFWPIEVVPTDTYQYGNPLHPSSTIDNTKLDHWEPIPDPPLSVHGQSQNPLLPIWSTIDGQTLIYPWWHRILSIVIQSLLFSPGLTPQDILARCETYTTEIFEVQLVLDWLVHVGGAKRSNHGTYEVSPSYWAVFGDKLIGEESDEFGEHVRRRPKNMKVEDTWRTEYNREYNLRTTETNEADNPQESASQQVFHNVRKQYTIAKHVVAESVGGTRGNDGQQKGAAATTKNRGGQSRTSSGMAISPGLEQGEASTPSFTPVNTPSNGSPDVEMTDADADAEGEDIDAEGESDDAEGESDDEFM</sequence>
<proteinExistence type="predicted"/>
<feature type="compositionally biased region" description="Acidic residues" evidence="7">
    <location>
        <begin position="1725"/>
        <end position="1739"/>
    </location>
</feature>
<evidence type="ECO:0000256" key="7">
    <source>
        <dbReference type="SAM" id="MobiDB-lite"/>
    </source>
</evidence>
<dbReference type="InterPro" id="IPR007309">
    <property type="entry name" value="TFIIIC_Bblock-bd"/>
</dbReference>
<evidence type="ECO:0000259" key="8">
    <source>
        <dbReference type="Pfam" id="PF04182"/>
    </source>
</evidence>
<keyword evidence="4" id="KW-0804">Transcription</keyword>
<reference evidence="10 11" key="1">
    <citation type="submission" date="2021-02" db="EMBL/GenBank/DDBJ databases">
        <title>Genome assembly of Pseudopithomyces chartarum.</title>
        <authorList>
            <person name="Jauregui R."/>
            <person name="Singh J."/>
            <person name="Voisey C."/>
        </authorList>
    </citation>
    <scope>NUCLEOTIDE SEQUENCE [LARGE SCALE GENOMIC DNA]</scope>
    <source>
        <strain evidence="10 11">AGR01</strain>
    </source>
</reference>
<feature type="domain" description="B-block binding subunit of TFIIIC" evidence="8">
    <location>
        <begin position="329"/>
        <end position="396"/>
    </location>
</feature>